<dbReference type="AlphaFoldDB" id="A0AAW1USY9"/>
<comment type="caution">
    <text evidence="1">The sequence shown here is derived from an EMBL/GenBank/DDBJ whole genome shotgun (WGS) entry which is preliminary data.</text>
</comment>
<evidence type="ECO:0000313" key="1">
    <source>
        <dbReference type="EMBL" id="KAK9885923.1"/>
    </source>
</evidence>
<reference evidence="1 2" key="1">
    <citation type="submission" date="2023-03" db="EMBL/GenBank/DDBJ databases">
        <title>Genome insight into feeding habits of ladybird beetles.</title>
        <authorList>
            <person name="Li H.-S."/>
            <person name="Huang Y.-H."/>
            <person name="Pang H."/>
        </authorList>
    </citation>
    <scope>NUCLEOTIDE SEQUENCE [LARGE SCALE GENOMIC DNA]</scope>
    <source>
        <strain evidence="1">SYSU_2023b</strain>
        <tissue evidence="1">Whole body</tissue>
    </source>
</reference>
<sequence length="76" mass="9059">MFGHFQLHVPLMIRRPFSICRRRVASDTPPEMFTVTIRVFPCFVIVKQGERAIFIFTFPFMVNCYMRTVGERSRNQ</sequence>
<name>A0AAW1USY9_9CUCU</name>
<protein>
    <submittedName>
        <fullName evidence="1">Uncharacterized protein</fullName>
    </submittedName>
</protein>
<dbReference type="Proteomes" id="UP001431783">
    <property type="component" value="Unassembled WGS sequence"/>
</dbReference>
<dbReference type="EMBL" id="JARQZJ010000097">
    <property type="protein sequence ID" value="KAK9885923.1"/>
    <property type="molecule type" value="Genomic_DNA"/>
</dbReference>
<proteinExistence type="predicted"/>
<gene>
    <name evidence="1" type="ORF">WA026_013801</name>
</gene>
<organism evidence="1 2">
    <name type="scientific">Henosepilachna vigintioctopunctata</name>
    <dbReference type="NCBI Taxonomy" id="420089"/>
    <lineage>
        <taxon>Eukaryota</taxon>
        <taxon>Metazoa</taxon>
        <taxon>Ecdysozoa</taxon>
        <taxon>Arthropoda</taxon>
        <taxon>Hexapoda</taxon>
        <taxon>Insecta</taxon>
        <taxon>Pterygota</taxon>
        <taxon>Neoptera</taxon>
        <taxon>Endopterygota</taxon>
        <taxon>Coleoptera</taxon>
        <taxon>Polyphaga</taxon>
        <taxon>Cucujiformia</taxon>
        <taxon>Coccinelloidea</taxon>
        <taxon>Coccinellidae</taxon>
        <taxon>Epilachninae</taxon>
        <taxon>Epilachnini</taxon>
        <taxon>Henosepilachna</taxon>
    </lineage>
</organism>
<accession>A0AAW1USY9</accession>
<evidence type="ECO:0000313" key="2">
    <source>
        <dbReference type="Proteomes" id="UP001431783"/>
    </source>
</evidence>
<keyword evidence="2" id="KW-1185">Reference proteome</keyword>